<sequence>MSVCRRTERPPMTIATRGSLRMDGGVSATFWRTGRAEAPGRVVAELNFGFWRFGSCSPGVNDGTLWQYRMYRAFPGKR</sequence>
<dbReference type="Proteomes" id="UP000199025">
    <property type="component" value="Unassembled WGS sequence"/>
</dbReference>
<reference evidence="1 2" key="1">
    <citation type="submission" date="2016-10" db="EMBL/GenBank/DDBJ databases">
        <authorList>
            <person name="de Groot N.N."/>
        </authorList>
    </citation>
    <scope>NUCLEOTIDE SEQUENCE [LARGE SCALE GENOMIC DNA]</scope>
    <source>
        <strain evidence="1 2">DSM 44468</strain>
    </source>
</reference>
<evidence type="ECO:0000313" key="2">
    <source>
        <dbReference type="Proteomes" id="UP000199025"/>
    </source>
</evidence>
<dbReference type="EMBL" id="FORP01000002">
    <property type="protein sequence ID" value="SFI97332.1"/>
    <property type="molecule type" value="Genomic_DNA"/>
</dbReference>
<organism evidence="1 2">
    <name type="scientific">Amycolatopsis sacchari</name>
    <dbReference type="NCBI Taxonomy" id="115433"/>
    <lineage>
        <taxon>Bacteria</taxon>
        <taxon>Bacillati</taxon>
        <taxon>Actinomycetota</taxon>
        <taxon>Actinomycetes</taxon>
        <taxon>Pseudonocardiales</taxon>
        <taxon>Pseudonocardiaceae</taxon>
        <taxon>Amycolatopsis</taxon>
    </lineage>
</organism>
<proteinExistence type="predicted"/>
<keyword evidence="2" id="KW-1185">Reference proteome</keyword>
<gene>
    <name evidence="1" type="ORF">SAMN05421835_102369</name>
</gene>
<protein>
    <submittedName>
        <fullName evidence="1">Uncharacterized protein</fullName>
    </submittedName>
</protein>
<dbReference type="AlphaFoldDB" id="A0A1I3MK78"/>
<accession>A0A1I3MK78</accession>
<evidence type="ECO:0000313" key="1">
    <source>
        <dbReference type="EMBL" id="SFI97332.1"/>
    </source>
</evidence>
<name>A0A1I3MK78_9PSEU</name>